<dbReference type="PANTHER" id="PTHR27009">
    <property type="entry name" value="RUST RESISTANCE KINASE LR10-RELATED"/>
    <property type="match status" value="1"/>
</dbReference>
<evidence type="ECO:0000256" key="13">
    <source>
        <dbReference type="ARBA" id="ARBA00047899"/>
    </source>
</evidence>
<keyword evidence="11 17" id="KW-0472">Membrane</keyword>
<dbReference type="Gene3D" id="3.30.200.20">
    <property type="entry name" value="Phosphorylase Kinase, domain 1"/>
    <property type="match status" value="1"/>
</dbReference>
<keyword evidence="6" id="KW-0732">Signal</keyword>
<comment type="caution">
    <text evidence="19">The sequence shown here is derived from an EMBL/GenBank/DDBJ whole genome shotgun (WGS) entry which is preliminary data.</text>
</comment>
<evidence type="ECO:0000256" key="8">
    <source>
        <dbReference type="ARBA" id="ARBA00022777"/>
    </source>
</evidence>
<keyword evidence="12" id="KW-0325">Glycoprotein</keyword>
<dbReference type="FunFam" id="1.10.510.10:FF:001023">
    <property type="entry name" value="Os07g0541700 protein"/>
    <property type="match status" value="1"/>
</dbReference>
<evidence type="ECO:0000256" key="1">
    <source>
        <dbReference type="ARBA" id="ARBA00004479"/>
    </source>
</evidence>
<comment type="subcellular location">
    <subcellularLocation>
        <location evidence="1">Membrane</location>
        <topology evidence="1">Single-pass type I membrane protein</topology>
    </subcellularLocation>
</comment>
<keyword evidence="4" id="KW-0808">Transferase</keyword>
<sequence>MTWDEPKCSSCEFAAGKCGYKNQNSSLPVGCFGIPLPYHKPRGKIIALSLGLSGLFLFVLSMIIFIKIRKKTNKEEEENLLKIEEFLENYNALKPTRYSLAEIKKIASKFKTKLGQGGYGSVFEGKLANGIQVAIKILDISEGSHNGDEFINEVGTIGRIHHLNVVRLLGFCVEGSTRALIYEFMPNSSLDKFIFEDGKADDKLNHLGWDKLQEIAIGIARGIEYLHQGCDQHILHFDIKPQNILLDHNFTPKISDFGTMGYIAPEVFSRNFGTVSYKSDVYSFGVLLLEMAGGKKSTEIKRDHDGNEIYFPEWIFSRLNRGEDLGNQLEAEDINIVKKLAMVVLWCIQWNPVDRPSMKDVLRMLEGSTENLLMPPNPFASTSTTKTAISSSTNRMHEIELTVIVED</sequence>
<evidence type="ECO:0000256" key="14">
    <source>
        <dbReference type="ARBA" id="ARBA00048679"/>
    </source>
</evidence>
<protein>
    <recommendedName>
        <fullName evidence="2">non-specific serine/threonine protein kinase</fullName>
        <ecNumber evidence="2">2.7.11.1</ecNumber>
    </recommendedName>
</protein>
<proteinExistence type="inferred from homology"/>
<evidence type="ECO:0000256" key="11">
    <source>
        <dbReference type="ARBA" id="ARBA00023136"/>
    </source>
</evidence>
<evidence type="ECO:0000256" key="16">
    <source>
        <dbReference type="RuleBase" id="RU000304"/>
    </source>
</evidence>
<evidence type="ECO:0000256" key="17">
    <source>
        <dbReference type="SAM" id="Phobius"/>
    </source>
</evidence>
<feature type="binding site" evidence="15">
    <location>
        <position position="136"/>
    </location>
    <ligand>
        <name>ATP</name>
        <dbReference type="ChEBI" id="CHEBI:30616"/>
    </ligand>
</feature>
<reference evidence="19" key="1">
    <citation type="submission" date="2022-03" db="EMBL/GenBank/DDBJ databases">
        <title>A functionally conserved STORR gene fusion in Papaver species that diverged 16.8 million years ago.</title>
        <authorList>
            <person name="Catania T."/>
        </authorList>
    </citation>
    <scope>NUCLEOTIDE SEQUENCE</scope>
    <source>
        <strain evidence="19">S-191538</strain>
    </source>
</reference>
<dbReference type="AlphaFoldDB" id="A0AA41VKN6"/>
<dbReference type="InterPro" id="IPR001245">
    <property type="entry name" value="Ser-Thr/Tyr_kinase_cat_dom"/>
</dbReference>
<evidence type="ECO:0000256" key="6">
    <source>
        <dbReference type="ARBA" id="ARBA00022729"/>
    </source>
</evidence>
<keyword evidence="10 17" id="KW-1133">Transmembrane helix</keyword>
<comment type="similarity">
    <text evidence="16">Belongs to the protein kinase superfamily.</text>
</comment>
<dbReference type="Gene3D" id="1.10.510.10">
    <property type="entry name" value="Transferase(Phosphotransferase) domain 1"/>
    <property type="match status" value="1"/>
</dbReference>
<comment type="catalytic activity">
    <reaction evidence="14">
        <text>L-seryl-[protein] + ATP = O-phospho-L-seryl-[protein] + ADP + H(+)</text>
        <dbReference type="Rhea" id="RHEA:17989"/>
        <dbReference type="Rhea" id="RHEA-COMP:9863"/>
        <dbReference type="Rhea" id="RHEA-COMP:11604"/>
        <dbReference type="ChEBI" id="CHEBI:15378"/>
        <dbReference type="ChEBI" id="CHEBI:29999"/>
        <dbReference type="ChEBI" id="CHEBI:30616"/>
        <dbReference type="ChEBI" id="CHEBI:83421"/>
        <dbReference type="ChEBI" id="CHEBI:456216"/>
        <dbReference type="EC" id="2.7.11.1"/>
    </reaction>
</comment>
<evidence type="ECO:0000313" key="19">
    <source>
        <dbReference type="EMBL" id="MCL7042934.1"/>
    </source>
</evidence>
<evidence type="ECO:0000256" key="3">
    <source>
        <dbReference type="ARBA" id="ARBA00022527"/>
    </source>
</evidence>
<evidence type="ECO:0000313" key="20">
    <source>
        <dbReference type="Proteomes" id="UP001177140"/>
    </source>
</evidence>
<dbReference type="Pfam" id="PF07714">
    <property type="entry name" value="PK_Tyr_Ser-Thr"/>
    <property type="match status" value="1"/>
</dbReference>
<dbReference type="InterPro" id="IPR045874">
    <property type="entry name" value="LRK10/LRL21-25-like"/>
</dbReference>
<dbReference type="EMBL" id="JAJJMA010241165">
    <property type="protein sequence ID" value="MCL7042934.1"/>
    <property type="molecule type" value="Genomic_DNA"/>
</dbReference>
<keyword evidence="3 16" id="KW-0723">Serine/threonine-protein kinase</keyword>
<dbReference type="SMART" id="SM00220">
    <property type="entry name" value="S_TKc"/>
    <property type="match status" value="1"/>
</dbReference>
<dbReference type="PROSITE" id="PS00107">
    <property type="entry name" value="PROTEIN_KINASE_ATP"/>
    <property type="match status" value="1"/>
</dbReference>
<keyword evidence="7 15" id="KW-0547">Nucleotide-binding</keyword>
<keyword evidence="8" id="KW-0418">Kinase</keyword>
<evidence type="ECO:0000256" key="4">
    <source>
        <dbReference type="ARBA" id="ARBA00022679"/>
    </source>
</evidence>
<evidence type="ECO:0000256" key="7">
    <source>
        <dbReference type="ARBA" id="ARBA00022741"/>
    </source>
</evidence>
<feature type="transmembrane region" description="Helical" evidence="17">
    <location>
        <begin position="45"/>
        <end position="66"/>
    </location>
</feature>
<dbReference type="FunFam" id="3.30.200.20:FF:000178">
    <property type="entry name" value="serine/threonine-protein kinase PBS1-like"/>
    <property type="match status" value="1"/>
</dbReference>
<comment type="catalytic activity">
    <reaction evidence="13">
        <text>L-threonyl-[protein] + ATP = O-phospho-L-threonyl-[protein] + ADP + H(+)</text>
        <dbReference type="Rhea" id="RHEA:46608"/>
        <dbReference type="Rhea" id="RHEA-COMP:11060"/>
        <dbReference type="Rhea" id="RHEA-COMP:11605"/>
        <dbReference type="ChEBI" id="CHEBI:15378"/>
        <dbReference type="ChEBI" id="CHEBI:30013"/>
        <dbReference type="ChEBI" id="CHEBI:30616"/>
        <dbReference type="ChEBI" id="CHEBI:61977"/>
        <dbReference type="ChEBI" id="CHEBI:456216"/>
        <dbReference type="EC" id="2.7.11.1"/>
    </reaction>
</comment>
<dbReference type="InterPro" id="IPR000719">
    <property type="entry name" value="Prot_kinase_dom"/>
</dbReference>
<evidence type="ECO:0000256" key="15">
    <source>
        <dbReference type="PROSITE-ProRule" id="PRU10141"/>
    </source>
</evidence>
<evidence type="ECO:0000256" key="9">
    <source>
        <dbReference type="ARBA" id="ARBA00022840"/>
    </source>
</evidence>
<dbReference type="SUPFAM" id="SSF56112">
    <property type="entry name" value="Protein kinase-like (PK-like)"/>
    <property type="match status" value="1"/>
</dbReference>
<dbReference type="GO" id="GO:0016020">
    <property type="term" value="C:membrane"/>
    <property type="evidence" value="ECO:0007669"/>
    <property type="project" value="UniProtKB-SubCell"/>
</dbReference>
<dbReference type="EC" id="2.7.11.1" evidence="2"/>
<name>A0AA41VKN6_PAPNU</name>
<dbReference type="InterPro" id="IPR017441">
    <property type="entry name" value="Protein_kinase_ATP_BS"/>
</dbReference>
<dbReference type="GO" id="GO:0004674">
    <property type="term" value="F:protein serine/threonine kinase activity"/>
    <property type="evidence" value="ECO:0007669"/>
    <property type="project" value="UniProtKB-KW"/>
</dbReference>
<organism evidence="19 20">
    <name type="scientific">Papaver nudicaule</name>
    <name type="common">Iceland poppy</name>
    <dbReference type="NCBI Taxonomy" id="74823"/>
    <lineage>
        <taxon>Eukaryota</taxon>
        <taxon>Viridiplantae</taxon>
        <taxon>Streptophyta</taxon>
        <taxon>Embryophyta</taxon>
        <taxon>Tracheophyta</taxon>
        <taxon>Spermatophyta</taxon>
        <taxon>Magnoliopsida</taxon>
        <taxon>Ranunculales</taxon>
        <taxon>Papaveraceae</taxon>
        <taxon>Papaveroideae</taxon>
        <taxon>Papaver</taxon>
    </lineage>
</organism>
<feature type="domain" description="Protein kinase" evidence="18">
    <location>
        <begin position="108"/>
        <end position="380"/>
    </location>
</feature>
<dbReference type="PROSITE" id="PS00108">
    <property type="entry name" value="PROTEIN_KINASE_ST"/>
    <property type="match status" value="1"/>
</dbReference>
<gene>
    <name evidence="19" type="ORF">MKW94_010318</name>
</gene>
<dbReference type="GO" id="GO:0005524">
    <property type="term" value="F:ATP binding"/>
    <property type="evidence" value="ECO:0007669"/>
    <property type="project" value="UniProtKB-UniRule"/>
</dbReference>
<dbReference type="InterPro" id="IPR011009">
    <property type="entry name" value="Kinase-like_dom_sf"/>
</dbReference>
<evidence type="ECO:0000256" key="10">
    <source>
        <dbReference type="ARBA" id="ARBA00022989"/>
    </source>
</evidence>
<keyword evidence="5 17" id="KW-0812">Transmembrane</keyword>
<keyword evidence="20" id="KW-1185">Reference proteome</keyword>
<dbReference type="InterPro" id="IPR008271">
    <property type="entry name" value="Ser/Thr_kinase_AS"/>
</dbReference>
<accession>A0AA41VKN6</accession>
<evidence type="ECO:0000256" key="5">
    <source>
        <dbReference type="ARBA" id="ARBA00022692"/>
    </source>
</evidence>
<evidence type="ECO:0000256" key="2">
    <source>
        <dbReference type="ARBA" id="ARBA00012513"/>
    </source>
</evidence>
<evidence type="ECO:0000259" key="18">
    <source>
        <dbReference type="PROSITE" id="PS50011"/>
    </source>
</evidence>
<dbReference type="Proteomes" id="UP001177140">
    <property type="component" value="Unassembled WGS sequence"/>
</dbReference>
<evidence type="ECO:0000256" key="12">
    <source>
        <dbReference type="ARBA" id="ARBA00023180"/>
    </source>
</evidence>
<dbReference type="PROSITE" id="PS50011">
    <property type="entry name" value="PROTEIN_KINASE_DOM"/>
    <property type="match status" value="1"/>
</dbReference>
<keyword evidence="9 15" id="KW-0067">ATP-binding</keyword>